<dbReference type="Pfam" id="PF21029">
    <property type="entry name" value="RMC1_N"/>
    <property type="match status" value="1"/>
</dbReference>
<keyword evidence="4" id="KW-1185">Reference proteome</keyword>
<reference evidence="5" key="2">
    <citation type="submission" date="2025-08" db="UniProtKB">
        <authorList>
            <consortium name="RefSeq"/>
        </authorList>
    </citation>
    <scope>IDENTIFICATION</scope>
</reference>
<dbReference type="GeneID" id="107014838"/>
<feature type="domain" description="Mic1" evidence="2">
    <location>
        <begin position="552"/>
        <end position="709"/>
    </location>
</feature>
<dbReference type="InterPro" id="IPR040371">
    <property type="entry name" value="RMC1"/>
</dbReference>
<gene>
    <name evidence="5" type="primary">LOC107014838</name>
</gene>
<proteinExistence type="predicted"/>
<feature type="domain" description="Regulator of MON1-CCZ1 complex N-terminal" evidence="3">
    <location>
        <begin position="39"/>
        <end position="154"/>
    </location>
</feature>
<sequence>MSAQASSSQPSGFGSSGALSHVYIQYPPLRCTISGARNIFYDEGTKQLIVPTSDQVFCWKTTPFNPNVTPSSDQIGEGPVLSIRYSLDLKLLAVQRSTHEVQIQNRESGDTFSFKCRSGSERILGFFWTDSPTCDIVFVKTSGLELFSCSSGIRSLQLVETKKLNVSWYVYTHESRLVLLATGMQCKNLTGYQISSVGIVRLPRFDMAMAKSEVNSKPVLAAEDVYIVTVYGRIYCLQLDKIAMQLHCYRFYRDAVIQQGSLPVYSNKIAVSVVDNVLLVHQVDAKVVIIYDIFADSQVPVSAPLPLLVRGFSRANAAASQLMGQNIEGLEGKDSNHGETIIYADEWVFLVPDLICDTANGVLWKIHLDLEAISSSSSEVQTVLEFLQRRKLEANKAKQLCLAMARTIILERRPVPMVARAIDVLVNCFSLSIKTGKHHMGSKVERSSTTSGSNVNSALDESISQADTSEKSPKQESGSGTHDKSIVKSSSITSESEDNVSSAQNRGKSVNVDLSSSEQNGGNLVGTDVSGDEAQPSVVRLQAPGSGSTSLRTDEQQESLVTSAAVSPDDLCSFVFVPVEEEMAGDSSYLVAIIVEFLRRSCIHSFSANLERLKVPLNIYVLMIQLLARNENYAELGLFIMNKIIEPSKEVAMQLLASGRHNFQTRKLGLDMLRELALHHDYVLLLVQDGYYLEALRYARKTKYRNNVPSWHSFI</sequence>
<feature type="region of interest" description="Disordered" evidence="1">
    <location>
        <begin position="461"/>
        <end position="533"/>
    </location>
</feature>
<dbReference type="PANTHER" id="PTHR12897">
    <property type="entry name" value="COLON CANCER-ASSOCIATED PROTEIN MIC1"/>
    <property type="match status" value="1"/>
</dbReference>
<evidence type="ECO:0000313" key="5">
    <source>
        <dbReference type="RefSeq" id="XP_027771372.1"/>
    </source>
</evidence>
<feature type="compositionally biased region" description="Polar residues" evidence="1">
    <location>
        <begin position="503"/>
        <end position="522"/>
    </location>
</feature>
<evidence type="ECO:0000256" key="1">
    <source>
        <dbReference type="SAM" id="MobiDB-lite"/>
    </source>
</evidence>
<dbReference type="InterPro" id="IPR049040">
    <property type="entry name" value="RMC1_N"/>
</dbReference>
<dbReference type="Pfam" id="PF07035">
    <property type="entry name" value="RMC1_C"/>
    <property type="match status" value="1"/>
</dbReference>
<dbReference type="RefSeq" id="XP_027771372.1">
    <property type="nucleotide sequence ID" value="XM_027915571.1"/>
</dbReference>
<feature type="compositionally biased region" description="Low complexity" evidence="1">
    <location>
        <begin position="487"/>
        <end position="502"/>
    </location>
</feature>
<evidence type="ECO:0000259" key="2">
    <source>
        <dbReference type="Pfam" id="PF07035"/>
    </source>
</evidence>
<reference evidence="4" key="1">
    <citation type="journal article" date="2014" name="Nat. Genet.">
        <title>The genome of the stress-tolerant wild tomato species Solanum pennellii.</title>
        <authorList>
            <person name="Bolger A."/>
            <person name="Scossa F."/>
            <person name="Bolger M.E."/>
            <person name="Lanz C."/>
            <person name="Maumus F."/>
            <person name="Tohge T."/>
            <person name="Quesneville H."/>
            <person name="Alseekh S."/>
            <person name="Sorensen I."/>
            <person name="Lichtenstein G."/>
            <person name="Fich E.A."/>
            <person name="Conte M."/>
            <person name="Keller H."/>
            <person name="Schneeberger K."/>
            <person name="Schwacke R."/>
            <person name="Ofner I."/>
            <person name="Vrebalov J."/>
            <person name="Xu Y."/>
            <person name="Osorio S."/>
            <person name="Aflitos S.A."/>
            <person name="Schijlen E."/>
            <person name="Jimenez-Gomez J.M."/>
            <person name="Ryngajllo M."/>
            <person name="Kimura S."/>
            <person name="Kumar R."/>
            <person name="Koenig D."/>
            <person name="Headland L.R."/>
            <person name="Maloof J.N."/>
            <person name="Sinha N."/>
            <person name="van Ham R.C."/>
            <person name="Lankhorst R.K."/>
            <person name="Mao L."/>
            <person name="Vogel A."/>
            <person name="Arsova B."/>
            <person name="Panstruga R."/>
            <person name="Fei Z."/>
            <person name="Rose J.K."/>
            <person name="Zamir D."/>
            <person name="Carrari F."/>
            <person name="Giovannoni J.J."/>
            <person name="Weigel D."/>
            <person name="Usadel B."/>
            <person name="Fernie A.R."/>
        </authorList>
    </citation>
    <scope>NUCLEOTIDE SEQUENCE [LARGE SCALE GENOMIC DNA]</scope>
    <source>
        <strain evidence="4">cv. LA0716</strain>
    </source>
</reference>
<evidence type="ECO:0000259" key="3">
    <source>
        <dbReference type="Pfam" id="PF21029"/>
    </source>
</evidence>
<dbReference type="Proteomes" id="UP000694930">
    <property type="component" value="Chromosome 3"/>
</dbReference>
<name>A0ABM1V6K4_SOLPN</name>
<organism evidence="4 5">
    <name type="scientific">Solanum pennellii</name>
    <name type="common">Tomato</name>
    <name type="synonym">Lycopersicon pennellii</name>
    <dbReference type="NCBI Taxonomy" id="28526"/>
    <lineage>
        <taxon>Eukaryota</taxon>
        <taxon>Viridiplantae</taxon>
        <taxon>Streptophyta</taxon>
        <taxon>Embryophyta</taxon>
        <taxon>Tracheophyta</taxon>
        <taxon>Spermatophyta</taxon>
        <taxon>Magnoliopsida</taxon>
        <taxon>eudicotyledons</taxon>
        <taxon>Gunneridae</taxon>
        <taxon>Pentapetalae</taxon>
        <taxon>asterids</taxon>
        <taxon>lamiids</taxon>
        <taxon>Solanales</taxon>
        <taxon>Solanaceae</taxon>
        <taxon>Solanoideae</taxon>
        <taxon>Solaneae</taxon>
        <taxon>Solanum</taxon>
        <taxon>Solanum subgen. Lycopersicon</taxon>
    </lineage>
</organism>
<protein>
    <submittedName>
        <fullName evidence="5">Regulator of MON1-CCZ1 complex isoform X3</fullName>
    </submittedName>
</protein>
<dbReference type="InterPro" id="IPR009755">
    <property type="entry name" value="RMC1_C"/>
</dbReference>
<accession>A0ABM1V6K4</accession>
<evidence type="ECO:0000313" key="4">
    <source>
        <dbReference type="Proteomes" id="UP000694930"/>
    </source>
</evidence>
<dbReference type="PANTHER" id="PTHR12897:SF4">
    <property type="entry name" value="REGULATOR OF MON1-CCZ1 COMPLEX"/>
    <property type="match status" value="1"/>
</dbReference>